<protein>
    <recommendedName>
        <fullName evidence="4">F-box domain-containing protein</fullName>
    </recommendedName>
</protein>
<reference evidence="2 3" key="1">
    <citation type="submission" date="2020-03" db="EMBL/GenBank/DDBJ databases">
        <title>Draft Genome Sequence of Cudoniella acicularis.</title>
        <authorList>
            <person name="Buettner E."/>
            <person name="Kellner H."/>
        </authorList>
    </citation>
    <scope>NUCLEOTIDE SEQUENCE [LARGE SCALE GENOMIC DNA]</scope>
    <source>
        <strain evidence="2 3">DSM 108380</strain>
    </source>
</reference>
<evidence type="ECO:0008006" key="4">
    <source>
        <dbReference type="Google" id="ProtNLM"/>
    </source>
</evidence>
<dbReference type="OrthoDB" id="5304511at2759"/>
<keyword evidence="3" id="KW-1185">Reference proteome</keyword>
<organism evidence="2 3">
    <name type="scientific">Cudoniella acicularis</name>
    <dbReference type="NCBI Taxonomy" id="354080"/>
    <lineage>
        <taxon>Eukaryota</taxon>
        <taxon>Fungi</taxon>
        <taxon>Dikarya</taxon>
        <taxon>Ascomycota</taxon>
        <taxon>Pezizomycotina</taxon>
        <taxon>Leotiomycetes</taxon>
        <taxon>Helotiales</taxon>
        <taxon>Tricladiaceae</taxon>
        <taxon>Cudoniella</taxon>
    </lineage>
</organism>
<sequence length="404" mass="46589">MLLDPLENSSSGCCNHLRAPSPPPSSPPLTLEDLPVEIKSLILQNIPDCSTLRALIQASPSWHDFYLDRRHLALRTILFHILRPDVLYIAFAVEEASKYSYDDYDDITGARPALVARFFSLRSVPVCRQLMVGDLAYNYLNEIIPVNPRAHGPIRMYKPPSQAEAYRVYRALYHFELYCYLFVSHRTSEDEDGPYFEEKVGLYAPEYGLSQRFIPNLNVSEAEEVACLRRYFHKSYAKVWAGCSGELSTLQIPSRALMRESRPESPMTENPLPWKASYEDQKIEYWMSVGLELFQHVSRAPTASSQAQLLFKNPWRRQHFLSRAVKGKCHRRNWINYSAHPMGFDHAAPHNKDYLIGAWNDVFKTHGIPGYGQEENRALGYIFLDRERILTASKNAENQPYQHE</sequence>
<evidence type="ECO:0000256" key="1">
    <source>
        <dbReference type="SAM" id="MobiDB-lite"/>
    </source>
</evidence>
<dbReference type="Proteomes" id="UP000566819">
    <property type="component" value="Unassembled WGS sequence"/>
</dbReference>
<evidence type="ECO:0000313" key="2">
    <source>
        <dbReference type="EMBL" id="KAF4635846.1"/>
    </source>
</evidence>
<accession>A0A8H4W757</accession>
<feature type="region of interest" description="Disordered" evidence="1">
    <location>
        <begin position="1"/>
        <end position="29"/>
    </location>
</feature>
<dbReference type="AlphaFoldDB" id="A0A8H4W757"/>
<gene>
    <name evidence="2" type="ORF">G7Y89_g2225</name>
</gene>
<dbReference type="EMBL" id="JAAMPI010000095">
    <property type="protein sequence ID" value="KAF4635846.1"/>
    <property type="molecule type" value="Genomic_DNA"/>
</dbReference>
<proteinExistence type="predicted"/>
<name>A0A8H4W757_9HELO</name>
<comment type="caution">
    <text evidence="2">The sequence shown here is derived from an EMBL/GenBank/DDBJ whole genome shotgun (WGS) entry which is preliminary data.</text>
</comment>
<evidence type="ECO:0000313" key="3">
    <source>
        <dbReference type="Proteomes" id="UP000566819"/>
    </source>
</evidence>